<accession>A0A0R2UIU3</accession>
<evidence type="ECO:0000256" key="1">
    <source>
        <dbReference type="ARBA" id="ARBA00022490"/>
    </source>
</evidence>
<evidence type="ECO:0000313" key="7">
    <source>
        <dbReference type="EMBL" id="KRO97482.1"/>
    </source>
</evidence>
<dbReference type="GO" id="GO:0016788">
    <property type="term" value="F:hydrolase activity, acting on ester bonds"/>
    <property type="evidence" value="ECO:0007669"/>
    <property type="project" value="UniProtKB-UniRule"/>
</dbReference>
<evidence type="ECO:0000256" key="2">
    <source>
        <dbReference type="ARBA" id="ARBA00022517"/>
    </source>
</evidence>
<dbReference type="SMART" id="SM00732">
    <property type="entry name" value="YqgFc"/>
    <property type="match status" value="1"/>
</dbReference>
<dbReference type="PANTHER" id="PTHR33317">
    <property type="entry name" value="POLYNUCLEOTIDYL TRANSFERASE, RIBONUCLEASE H-LIKE SUPERFAMILY PROTEIN"/>
    <property type="match status" value="1"/>
</dbReference>
<keyword evidence="3 5" id="KW-0540">Nuclease</keyword>
<comment type="subcellular location">
    <subcellularLocation>
        <location evidence="5">Cytoplasm</location>
    </subcellularLocation>
</comment>
<dbReference type="InterPro" id="IPR012337">
    <property type="entry name" value="RNaseH-like_sf"/>
</dbReference>
<dbReference type="EMBL" id="LICA01000001">
    <property type="protein sequence ID" value="KRO97482.1"/>
    <property type="molecule type" value="Genomic_DNA"/>
</dbReference>
<reference evidence="7 8" key="1">
    <citation type="submission" date="2015-10" db="EMBL/GenBank/DDBJ databases">
        <title>Metagenome-Assembled Genomes uncover a global brackish microbiome.</title>
        <authorList>
            <person name="Hugerth L.W."/>
            <person name="Larsson J."/>
            <person name="Alneberg J."/>
            <person name="Lindh M.V."/>
            <person name="Legrand C."/>
            <person name="Pinhassi J."/>
            <person name="Andersson A.F."/>
        </authorList>
    </citation>
    <scope>NUCLEOTIDE SEQUENCE [LARGE SCALE GENOMIC DNA]</scope>
    <source>
        <strain evidence="7">BACL26 MAG-121220-bin70</strain>
    </source>
</reference>
<dbReference type="NCBIfam" id="TIGR00250">
    <property type="entry name" value="RNAse_H_YqgF"/>
    <property type="match status" value="1"/>
</dbReference>
<keyword evidence="2 5" id="KW-0690">Ribosome biogenesis</keyword>
<organism evidence="7 8">
    <name type="scientific">SAR92 bacterium BACL26 MAG-121220-bin70</name>
    <dbReference type="NCBI Taxonomy" id="1655626"/>
    <lineage>
        <taxon>Bacteria</taxon>
        <taxon>Pseudomonadati</taxon>
        <taxon>Pseudomonadota</taxon>
        <taxon>Gammaproteobacteria</taxon>
        <taxon>Cellvibrionales</taxon>
        <taxon>Porticoccaceae</taxon>
        <taxon>SAR92 clade</taxon>
    </lineage>
</organism>
<dbReference type="Proteomes" id="UP000051213">
    <property type="component" value="Unassembled WGS sequence"/>
</dbReference>
<evidence type="ECO:0000259" key="6">
    <source>
        <dbReference type="SMART" id="SM00732"/>
    </source>
</evidence>
<dbReference type="Gene3D" id="3.30.420.140">
    <property type="entry name" value="YqgF/RNase H-like domain"/>
    <property type="match status" value="1"/>
</dbReference>
<gene>
    <name evidence="7" type="ORF">ABS24_00310</name>
</gene>
<dbReference type="CDD" id="cd16964">
    <property type="entry name" value="YqgF"/>
    <property type="match status" value="1"/>
</dbReference>
<dbReference type="AlphaFoldDB" id="A0A0R2UIU3"/>
<dbReference type="GO" id="GO:0000967">
    <property type="term" value="P:rRNA 5'-end processing"/>
    <property type="evidence" value="ECO:0007669"/>
    <property type="project" value="UniProtKB-UniRule"/>
</dbReference>
<evidence type="ECO:0000256" key="5">
    <source>
        <dbReference type="HAMAP-Rule" id="MF_00651"/>
    </source>
</evidence>
<dbReference type="InterPro" id="IPR006641">
    <property type="entry name" value="YqgF/RNaseH-like_dom"/>
</dbReference>
<feature type="domain" description="YqgF/RNase H-like" evidence="6">
    <location>
        <begin position="8"/>
        <end position="108"/>
    </location>
</feature>
<protein>
    <recommendedName>
        <fullName evidence="5">Putative pre-16S rRNA nuclease</fullName>
        <ecNumber evidence="5">3.1.-.-</ecNumber>
    </recommendedName>
</protein>
<keyword evidence="1 5" id="KW-0963">Cytoplasm</keyword>
<dbReference type="PANTHER" id="PTHR33317:SF4">
    <property type="entry name" value="POLYNUCLEOTIDYL TRANSFERASE, RIBONUCLEASE H-LIKE SUPERFAMILY PROTEIN"/>
    <property type="match status" value="1"/>
</dbReference>
<evidence type="ECO:0000256" key="3">
    <source>
        <dbReference type="ARBA" id="ARBA00022722"/>
    </source>
</evidence>
<dbReference type="Pfam" id="PF03652">
    <property type="entry name" value="RuvX"/>
    <property type="match status" value="1"/>
</dbReference>
<dbReference type="GO" id="GO:0005829">
    <property type="term" value="C:cytosol"/>
    <property type="evidence" value="ECO:0007669"/>
    <property type="project" value="TreeGrafter"/>
</dbReference>
<dbReference type="GO" id="GO:0004518">
    <property type="term" value="F:nuclease activity"/>
    <property type="evidence" value="ECO:0007669"/>
    <property type="project" value="UniProtKB-KW"/>
</dbReference>
<name>A0A0R2UIU3_9GAMM</name>
<comment type="function">
    <text evidence="5">Could be a nuclease involved in processing of the 5'-end of pre-16S rRNA.</text>
</comment>
<dbReference type="InterPro" id="IPR037027">
    <property type="entry name" value="YqgF/RNaseH-like_dom_sf"/>
</dbReference>
<dbReference type="EC" id="3.1.-.-" evidence="5"/>
<sequence>MPDLNKPFSLLAFDFGLKQIGVAYGQTLTNSAKGIAIIKAVDGVPQWSEVGAVIELWTPNIALVGLPINMDGSESVLSGRARKFARRLHGRFNIDVQMVDERLTSREAKSFVREQSERQQGRSHDLTKIDHIAAALILQSWLNDPTLGQQP</sequence>
<evidence type="ECO:0000256" key="4">
    <source>
        <dbReference type="ARBA" id="ARBA00022801"/>
    </source>
</evidence>
<dbReference type="InterPro" id="IPR005227">
    <property type="entry name" value="YqgF"/>
</dbReference>
<evidence type="ECO:0000313" key="8">
    <source>
        <dbReference type="Proteomes" id="UP000051213"/>
    </source>
</evidence>
<comment type="similarity">
    <text evidence="5">Belongs to the YqgF HJR family.</text>
</comment>
<proteinExistence type="inferred from homology"/>
<dbReference type="SUPFAM" id="SSF53098">
    <property type="entry name" value="Ribonuclease H-like"/>
    <property type="match status" value="1"/>
</dbReference>
<dbReference type="HAMAP" id="MF_00651">
    <property type="entry name" value="Nuclease_YqgF"/>
    <property type="match status" value="1"/>
</dbReference>
<keyword evidence="4 5" id="KW-0378">Hydrolase</keyword>
<comment type="caution">
    <text evidence="7">The sequence shown here is derived from an EMBL/GenBank/DDBJ whole genome shotgun (WGS) entry which is preliminary data.</text>
</comment>